<feature type="region of interest" description="Disordered" evidence="6">
    <location>
        <begin position="523"/>
        <end position="566"/>
    </location>
</feature>
<feature type="compositionally biased region" description="Low complexity" evidence="6">
    <location>
        <begin position="14"/>
        <end position="25"/>
    </location>
</feature>
<evidence type="ECO:0000256" key="4">
    <source>
        <dbReference type="ARBA" id="ARBA00022989"/>
    </source>
</evidence>
<keyword evidence="4 7" id="KW-1133">Transmembrane helix</keyword>
<dbReference type="Gene3D" id="1.20.1250.20">
    <property type="entry name" value="MFS general substrate transporter like domains"/>
    <property type="match status" value="1"/>
</dbReference>
<sequence length="929" mass="101330">MSSRTLSPPDEPGSSSQSTLQPTSSEIRIQTPEAPASLDDLLKFSHNPALSHLIQPSSTLKGASPHDQRRRNGFHLWQTESEDARNARLREVVQAAEAQANSPRTLTDGIRDEVRSATNWIGSRQMFSLYRRFRLPEGEDGVGGDAFAALHQPRLSRLGLIILTLSLAGAQLAWTLELAYGTPYLLSLGLSEQSTSLVWLAGPLSGLIAQPMVGSLSDHSTSSFRRRKYMIISAALLTISTITLAYSVPISTALVDLYGGGLANWDPHRHQLVHSTTQAISVLAFWILDFALNGLQAASRALILDTAPSEQQTIANAWQGRMTHAGNVVGYFCGWVDLASWKGLGWLSGGQFRRFAMISLLAMISCVSVTISAIAETPADARFSIGGRERRGWEGEVWGKVKETGRDIWHAIKRLPRSVRRICLVQLFAFMGWFPFLFYSTTYVLRIAEYEKDLKRQRRHRDDAFSFAALYREGGEGSGDDGGHGSSDRDAERGSFAMLMFAVVSLISAALLPYLALAGEKSHDIRKPSPTSPSSTEEEDPLTPPILLNTESHPHSSRQHDPEYSEKLSRAKRIARGLTQGLTLRTFWTLASIAFAALMLVGTAWASTVYEATVVIALVGVPWSIAAWAPFAMVGEFVREAEDGTSPFEFEDDHWSPERIRARAVDEGLRRGRQSVRGSVSRVVVDEDEHLGGGVVNSNGETITSPNESAFDPAVGRRGFKYIDAPQQRGMSSQYRSTSGKGEQVARERIRASLADCAPLPRALTRTDSDDADSIDGLRHSDLHSAHHAHDNQGTGGAGTILGIHNLAIVAPQFIVAIIASLIFSAVHSSHNGIHLVLGNPIAGLKTVGVGTTAFALARDEGREGRGGKSGHPAEGTIWVLRFGGAMALFAALATRFVPLTLSERRRRYAGHERREDDEEAIEDETVVD</sequence>
<evidence type="ECO:0000256" key="5">
    <source>
        <dbReference type="ARBA" id="ARBA00023136"/>
    </source>
</evidence>
<feature type="region of interest" description="Disordered" evidence="6">
    <location>
        <begin position="1"/>
        <end position="34"/>
    </location>
</feature>
<dbReference type="PANTHER" id="PTHR19432">
    <property type="entry name" value="SUGAR TRANSPORTER"/>
    <property type="match status" value="1"/>
</dbReference>
<dbReference type="Proteomes" id="UP000179920">
    <property type="component" value="Chromosome VII"/>
</dbReference>
<feature type="compositionally biased region" description="Basic and acidic residues" evidence="6">
    <location>
        <begin position="552"/>
        <end position="566"/>
    </location>
</feature>
<dbReference type="OrthoDB" id="28755at2759"/>
<accession>A0A1K0G4U3</accession>
<feature type="transmembrane region" description="Helical" evidence="7">
    <location>
        <begin position="807"/>
        <end position="827"/>
    </location>
</feature>
<organism evidence="8 9">
    <name type="scientific">Ustilago bromivora</name>
    <dbReference type="NCBI Taxonomy" id="307758"/>
    <lineage>
        <taxon>Eukaryota</taxon>
        <taxon>Fungi</taxon>
        <taxon>Dikarya</taxon>
        <taxon>Basidiomycota</taxon>
        <taxon>Ustilaginomycotina</taxon>
        <taxon>Ustilaginomycetes</taxon>
        <taxon>Ustilaginales</taxon>
        <taxon>Ustilaginaceae</taxon>
        <taxon>Ustilago</taxon>
    </lineage>
</organism>
<feature type="transmembrane region" description="Helical" evidence="7">
    <location>
        <begin position="355"/>
        <end position="375"/>
    </location>
</feature>
<gene>
    <name evidence="8" type="ORF">UBRO_04522</name>
</gene>
<evidence type="ECO:0008006" key="10">
    <source>
        <dbReference type="Google" id="ProtNLM"/>
    </source>
</evidence>
<keyword evidence="5 7" id="KW-0472">Membrane</keyword>
<feature type="transmembrane region" description="Helical" evidence="7">
    <location>
        <begin position="496"/>
        <end position="517"/>
    </location>
</feature>
<dbReference type="GO" id="GO:0008506">
    <property type="term" value="F:sucrose:proton symporter activity"/>
    <property type="evidence" value="ECO:0007669"/>
    <property type="project" value="TreeGrafter"/>
</dbReference>
<feature type="transmembrane region" description="Helical" evidence="7">
    <location>
        <begin position="612"/>
        <end position="631"/>
    </location>
</feature>
<feature type="region of interest" description="Disordered" evidence="6">
    <location>
        <begin position="908"/>
        <end position="929"/>
    </location>
</feature>
<dbReference type="SUPFAM" id="SSF103473">
    <property type="entry name" value="MFS general substrate transporter"/>
    <property type="match status" value="1"/>
</dbReference>
<evidence type="ECO:0000256" key="2">
    <source>
        <dbReference type="ARBA" id="ARBA00022448"/>
    </source>
</evidence>
<evidence type="ECO:0000256" key="3">
    <source>
        <dbReference type="ARBA" id="ARBA00022692"/>
    </source>
</evidence>
<dbReference type="EMBL" id="LT558123">
    <property type="protein sequence ID" value="SAM82455.1"/>
    <property type="molecule type" value="Genomic_DNA"/>
</dbReference>
<feature type="transmembrane region" description="Helical" evidence="7">
    <location>
        <begin position="582"/>
        <end position="606"/>
    </location>
</feature>
<evidence type="ECO:0000313" key="8">
    <source>
        <dbReference type="EMBL" id="SAM82455.1"/>
    </source>
</evidence>
<feature type="transmembrane region" description="Helical" evidence="7">
    <location>
        <begin position="422"/>
        <end position="445"/>
    </location>
</feature>
<keyword evidence="3 7" id="KW-0812">Transmembrane</keyword>
<keyword evidence="2" id="KW-0813">Transport</keyword>
<feature type="transmembrane region" description="Helical" evidence="7">
    <location>
        <begin position="196"/>
        <end position="217"/>
    </location>
</feature>
<reference evidence="9" key="1">
    <citation type="submission" date="2016-04" db="EMBL/GenBank/DDBJ databases">
        <authorList>
            <person name="Guldener U."/>
            <person name="Guldener U."/>
        </authorList>
    </citation>
    <scope>NUCLEOTIDE SEQUENCE [LARGE SCALE GENOMIC DNA]</scope>
    <source>
        <strain evidence="9">UB2112</strain>
    </source>
</reference>
<name>A0A1K0G4U3_9BASI</name>
<comment type="subcellular location">
    <subcellularLocation>
        <location evidence="1">Membrane</location>
        <topology evidence="1">Multi-pass membrane protein</topology>
    </subcellularLocation>
</comment>
<dbReference type="AlphaFoldDB" id="A0A1K0G4U3"/>
<evidence type="ECO:0000256" key="6">
    <source>
        <dbReference type="SAM" id="MobiDB-lite"/>
    </source>
</evidence>
<feature type="transmembrane region" description="Helical" evidence="7">
    <location>
        <begin position="879"/>
        <end position="898"/>
    </location>
</feature>
<feature type="compositionally biased region" description="Acidic residues" evidence="6">
    <location>
        <begin position="916"/>
        <end position="929"/>
    </location>
</feature>
<dbReference type="PANTHER" id="PTHR19432:SF35">
    <property type="entry name" value="SOLUTE CARRIER FAMILY 45 MEMBER 3 ISOFORM X1"/>
    <property type="match status" value="1"/>
</dbReference>
<feature type="transmembrane region" description="Helical" evidence="7">
    <location>
        <begin position="158"/>
        <end position="176"/>
    </location>
</feature>
<evidence type="ECO:0000256" key="1">
    <source>
        <dbReference type="ARBA" id="ARBA00004141"/>
    </source>
</evidence>
<dbReference type="InterPro" id="IPR036259">
    <property type="entry name" value="MFS_trans_sf"/>
</dbReference>
<proteinExistence type="predicted"/>
<evidence type="ECO:0000256" key="7">
    <source>
        <dbReference type="SAM" id="Phobius"/>
    </source>
</evidence>
<dbReference type="GO" id="GO:0005886">
    <property type="term" value="C:plasma membrane"/>
    <property type="evidence" value="ECO:0007669"/>
    <property type="project" value="TreeGrafter"/>
</dbReference>
<protein>
    <recommendedName>
        <fullName evidence="10">General alpha-glucoside permease</fullName>
    </recommendedName>
</protein>
<evidence type="ECO:0000313" key="9">
    <source>
        <dbReference type="Proteomes" id="UP000179920"/>
    </source>
</evidence>
<feature type="transmembrane region" description="Helical" evidence="7">
    <location>
        <begin position="229"/>
        <end position="248"/>
    </location>
</feature>